<dbReference type="PROSITE" id="PS00018">
    <property type="entry name" value="EF_HAND_1"/>
    <property type="match status" value="3"/>
</dbReference>
<dbReference type="PANTHER" id="PTHR10827:SF98">
    <property type="entry name" value="45 KDA CALCIUM-BINDING PROTEIN"/>
    <property type="match status" value="1"/>
</dbReference>
<name>A0A9X0CDJ5_9CNID</name>
<dbReference type="AlphaFoldDB" id="A0A9X0CDJ5"/>
<dbReference type="Pfam" id="PF13202">
    <property type="entry name" value="EF-hand_5"/>
    <property type="match status" value="1"/>
</dbReference>
<evidence type="ECO:0000313" key="6">
    <source>
        <dbReference type="Proteomes" id="UP001163046"/>
    </source>
</evidence>
<dbReference type="EMBL" id="MU827856">
    <property type="protein sequence ID" value="KAJ7318459.1"/>
    <property type="molecule type" value="Genomic_DNA"/>
</dbReference>
<accession>A0A9X0CDJ5</accession>
<keyword evidence="1" id="KW-0479">Metal-binding</keyword>
<dbReference type="InterPro" id="IPR011992">
    <property type="entry name" value="EF-hand-dom_pair"/>
</dbReference>
<keyword evidence="3" id="KW-0106">Calcium</keyword>
<keyword evidence="6" id="KW-1185">Reference proteome</keyword>
<dbReference type="PROSITE" id="PS50222">
    <property type="entry name" value="EF_HAND_2"/>
    <property type="match status" value="2"/>
</dbReference>
<keyword evidence="2" id="KW-0677">Repeat</keyword>
<dbReference type="Pfam" id="PF13499">
    <property type="entry name" value="EF-hand_7"/>
    <property type="match status" value="1"/>
</dbReference>
<protein>
    <recommendedName>
        <fullName evidence="4">EF-hand domain-containing protein</fullName>
    </recommendedName>
</protein>
<comment type="caution">
    <text evidence="5">The sequence shown here is derived from an EMBL/GenBank/DDBJ whole genome shotgun (WGS) entry which is preliminary data.</text>
</comment>
<feature type="domain" description="EF-hand" evidence="4">
    <location>
        <begin position="96"/>
        <end position="122"/>
    </location>
</feature>
<dbReference type="InterPro" id="IPR002048">
    <property type="entry name" value="EF_hand_dom"/>
</dbReference>
<dbReference type="InterPro" id="IPR018247">
    <property type="entry name" value="EF_Hand_1_Ca_BS"/>
</dbReference>
<evidence type="ECO:0000256" key="3">
    <source>
        <dbReference type="ARBA" id="ARBA00022837"/>
    </source>
</evidence>
<evidence type="ECO:0000313" key="5">
    <source>
        <dbReference type="EMBL" id="KAJ7318459.1"/>
    </source>
</evidence>
<evidence type="ECO:0000256" key="1">
    <source>
        <dbReference type="ARBA" id="ARBA00022723"/>
    </source>
</evidence>
<reference evidence="5" key="1">
    <citation type="submission" date="2023-01" db="EMBL/GenBank/DDBJ databases">
        <title>Genome assembly of the deep-sea coral Lophelia pertusa.</title>
        <authorList>
            <person name="Herrera S."/>
            <person name="Cordes E."/>
        </authorList>
    </citation>
    <scope>NUCLEOTIDE SEQUENCE</scope>
    <source>
        <strain evidence="5">USNM1676648</strain>
        <tissue evidence="5">Polyp</tissue>
    </source>
</reference>
<dbReference type="GO" id="GO:0005509">
    <property type="term" value="F:calcium ion binding"/>
    <property type="evidence" value="ECO:0007669"/>
    <property type="project" value="InterPro"/>
</dbReference>
<organism evidence="5 6">
    <name type="scientific">Desmophyllum pertusum</name>
    <dbReference type="NCBI Taxonomy" id="174260"/>
    <lineage>
        <taxon>Eukaryota</taxon>
        <taxon>Metazoa</taxon>
        <taxon>Cnidaria</taxon>
        <taxon>Anthozoa</taxon>
        <taxon>Hexacorallia</taxon>
        <taxon>Scleractinia</taxon>
        <taxon>Caryophylliina</taxon>
        <taxon>Caryophylliidae</taxon>
        <taxon>Desmophyllum</taxon>
    </lineage>
</organism>
<evidence type="ECO:0000256" key="2">
    <source>
        <dbReference type="ARBA" id="ARBA00022737"/>
    </source>
</evidence>
<sequence>MKNAFSCRMELIQEPFCHQARSTDVRSISTSTSTNVLTRFDKNGDGFISESEVLASVWKILALYDLNSDQKISRDEFDILLKVTVDVKEITYLNHFRAADTNHDGYVTDQELKERFTQISGMPTDMNSALNVLRKNDQNGDGKLNYKEYKTVEAASVAIQGPRV</sequence>
<dbReference type="Gene3D" id="1.10.238.10">
    <property type="entry name" value="EF-hand"/>
    <property type="match status" value="2"/>
</dbReference>
<dbReference type="PANTHER" id="PTHR10827">
    <property type="entry name" value="RETICULOCALBIN"/>
    <property type="match status" value="1"/>
</dbReference>
<dbReference type="SUPFAM" id="SSF47473">
    <property type="entry name" value="EF-hand"/>
    <property type="match status" value="1"/>
</dbReference>
<gene>
    <name evidence="5" type="ORF">OS493_037887</name>
</gene>
<dbReference type="OrthoDB" id="26525at2759"/>
<dbReference type="Proteomes" id="UP001163046">
    <property type="component" value="Unassembled WGS sequence"/>
</dbReference>
<proteinExistence type="predicted"/>
<feature type="domain" description="EF-hand" evidence="4">
    <location>
        <begin position="52"/>
        <end position="87"/>
    </location>
</feature>
<dbReference type="SMART" id="SM00054">
    <property type="entry name" value="EFh"/>
    <property type="match status" value="3"/>
</dbReference>
<evidence type="ECO:0000259" key="4">
    <source>
        <dbReference type="PROSITE" id="PS50222"/>
    </source>
</evidence>